<evidence type="ECO:0000313" key="6">
    <source>
        <dbReference type="EMBL" id="HHS48547.1"/>
    </source>
</evidence>
<dbReference type="InterPro" id="IPR050739">
    <property type="entry name" value="MFP"/>
</dbReference>
<gene>
    <name evidence="6" type="ORF">ENM99_01605</name>
</gene>
<reference evidence="6" key="1">
    <citation type="journal article" date="2020" name="mSystems">
        <title>Genome- and Community-Level Interaction Insights into Carbon Utilization and Element Cycling Functions of Hydrothermarchaeota in Hydrothermal Sediment.</title>
        <authorList>
            <person name="Zhou Z."/>
            <person name="Liu Y."/>
            <person name="Xu W."/>
            <person name="Pan J."/>
            <person name="Luo Z.H."/>
            <person name="Li M."/>
        </authorList>
    </citation>
    <scope>NUCLEOTIDE SEQUENCE [LARGE SCALE GENOMIC DNA]</scope>
    <source>
        <strain evidence="6">SpSt-1135</strain>
    </source>
</reference>
<protein>
    <submittedName>
        <fullName evidence="6">Biotin/lipoyl-binding protein</fullName>
    </submittedName>
</protein>
<comment type="caution">
    <text evidence="6">The sequence shown here is derived from an EMBL/GenBank/DDBJ whole genome shotgun (WGS) entry which is preliminary data.</text>
</comment>
<dbReference type="GO" id="GO:0016020">
    <property type="term" value="C:membrane"/>
    <property type="evidence" value="ECO:0007669"/>
    <property type="project" value="UniProtKB-SubCell"/>
</dbReference>
<dbReference type="PANTHER" id="PTHR30386">
    <property type="entry name" value="MEMBRANE FUSION SUBUNIT OF EMRAB-TOLC MULTIDRUG EFFLUX PUMP"/>
    <property type="match status" value="1"/>
</dbReference>
<dbReference type="InterPro" id="IPR058625">
    <property type="entry name" value="MdtA-like_BSH"/>
</dbReference>
<keyword evidence="2" id="KW-0812">Transmembrane</keyword>
<evidence type="ECO:0000256" key="3">
    <source>
        <dbReference type="ARBA" id="ARBA00022989"/>
    </source>
</evidence>
<dbReference type="EMBL" id="DRZX01000075">
    <property type="protein sequence ID" value="HHS48547.1"/>
    <property type="molecule type" value="Genomic_DNA"/>
</dbReference>
<dbReference type="Gene3D" id="1.10.287.470">
    <property type="entry name" value="Helix hairpin bin"/>
    <property type="match status" value="1"/>
</dbReference>
<dbReference type="Pfam" id="PF25917">
    <property type="entry name" value="BSH_RND"/>
    <property type="match status" value="1"/>
</dbReference>
<sequence length="128" mass="14682">MPKLIYDFNHVSTDDACIDGTIVPISPQVAGKVVKVCVKRNQFVRKGQILFEIDKTDYIQQVKNTQNIYQANQIQLENLKLSIFLKANLEYRAKNISKEFNMDRDQAIELIKKTEPTLAMQNLLPNGL</sequence>
<proteinExistence type="predicted"/>
<comment type="subcellular location">
    <subcellularLocation>
        <location evidence="1">Membrane</location>
        <topology evidence="1">Single-pass membrane protein</topology>
    </subcellularLocation>
</comment>
<dbReference type="Gene3D" id="2.40.50.100">
    <property type="match status" value="1"/>
</dbReference>
<accession>A0A7C6E7R9</accession>
<evidence type="ECO:0000256" key="4">
    <source>
        <dbReference type="ARBA" id="ARBA00023136"/>
    </source>
</evidence>
<evidence type="ECO:0000256" key="2">
    <source>
        <dbReference type="ARBA" id="ARBA00022692"/>
    </source>
</evidence>
<dbReference type="AlphaFoldDB" id="A0A7C6E7R9"/>
<keyword evidence="3" id="KW-1133">Transmembrane helix</keyword>
<name>A0A7C6E7R9_DESAE</name>
<dbReference type="SUPFAM" id="SSF111369">
    <property type="entry name" value="HlyD-like secretion proteins"/>
    <property type="match status" value="1"/>
</dbReference>
<keyword evidence="4" id="KW-0472">Membrane</keyword>
<dbReference type="PANTHER" id="PTHR30386:SF26">
    <property type="entry name" value="TRANSPORT PROTEIN COMB"/>
    <property type="match status" value="1"/>
</dbReference>
<feature type="domain" description="Multidrug resistance protein MdtA-like barrel-sandwich hybrid" evidence="5">
    <location>
        <begin position="22"/>
        <end position="58"/>
    </location>
</feature>
<evidence type="ECO:0000259" key="5">
    <source>
        <dbReference type="Pfam" id="PF25917"/>
    </source>
</evidence>
<evidence type="ECO:0000256" key="1">
    <source>
        <dbReference type="ARBA" id="ARBA00004167"/>
    </source>
</evidence>
<dbReference type="Proteomes" id="UP000886400">
    <property type="component" value="Unassembled WGS sequence"/>
</dbReference>
<organism evidence="6">
    <name type="scientific">Desulfurella acetivorans</name>
    <dbReference type="NCBI Taxonomy" id="33002"/>
    <lineage>
        <taxon>Bacteria</taxon>
        <taxon>Pseudomonadati</taxon>
        <taxon>Campylobacterota</taxon>
        <taxon>Desulfurellia</taxon>
        <taxon>Desulfurellales</taxon>
        <taxon>Desulfurellaceae</taxon>
        <taxon>Desulfurella</taxon>
    </lineage>
</organism>